<dbReference type="EMBL" id="CM008052">
    <property type="protein sequence ID" value="PVH35981.1"/>
    <property type="molecule type" value="Genomic_DNA"/>
</dbReference>
<proteinExistence type="predicted"/>
<dbReference type="Gramene" id="PVH35981">
    <property type="protein sequence ID" value="PVH35981"/>
    <property type="gene ID" value="PAHAL_7G327100"/>
</dbReference>
<evidence type="ECO:0000313" key="2">
    <source>
        <dbReference type="EMBL" id="PVH35981.1"/>
    </source>
</evidence>
<gene>
    <name evidence="2" type="ORF">PAHAL_7G327100</name>
</gene>
<evidence type="ECO:0000256" key="1">
    <source>
        <dbReference type="SAM" id="MobiDB-lite"/>
    </source>
</evidence>
<reference evidence="2" key="1">
    <citation type="submission" date="2018-04" db="EMBL/GenBank/DDBJ databases">
        <title>WGS assembly of Panicum hallii.</title>
        <authorList>
            <person name="Lovell J."/>
            <person name="Jenkins J."/>
            <person name="Lowry D."/>
            <person name="Mamidi S."/>
            <person name="Sreedasyam A."/>
            <person name="Weng X."/>
            <person name="Barry K."/>
            <person name="Bonette J."/>
            <person name="Campitelli B."/>
            <person name="Daum C."/>
            <person name="Gordon S."/>
            <person name="Gould B."/>
            <person name="Lipzen A."/>
            <person name="Macqueen A."/>
            <person name="Palacio-Mejia J."/>
            <person name="Plott C."/>
            <person name="Shakirov E."/>
            <person name="Shu S."/>
            <person name="Yoshinaga Y."/>
            <person name="Zane M."/>
            <person name="Rokhsar D."/>
            <person name="Grimwood J."/>
            <person name="Schmutz J."/>
            <person name="Juenger T."/>
        </authorList>
    </citation>
    <scope>NUCLEOTIDE SEQUENCE [LARGE SCALE GENOMIC DNA]</scope>
    <source>
        <strain evidence="2">FIL2</strain>
    </source>
</reference>
<organism evidence="2">
    <name type="scientific">Panicum hallii</name>
    <dbReference type="NCBI Taxonomy" id="206008"/>
    <lineage>
        <taxon>Eukaryota</taxon>
        <taxon>Viridiplantae</taxon>
        <taxon>Streptophyta</taxon>
        <taxon>Embryophyta</taxon>
        <taxon>Tracheophyta</taxon>
        <taxon>Spermatophyta</taxon>
        <taxon>Magnoliopsida</taxon>
        <taxon>Liliopsida</taxon>
        <taxon>Poales</taxon>
        <taxon>Poaceae</taxon>
        <taxon>PACMAD clade</taxon>
        <taxon>Panicoideae</taxon>
        <taxon>Panicodae</taxon>
        <taxon>Paniceae</taxon>
        <taxon>Panicinae</taxon>
        <taxon>Panicum</taxon>
        <taxon>Panicum sect. Panicum</taxon>
    </lineage>
</organism>
<name>A0A2T8IE78_9POAL</name>
<accession>A0A2T8IE78</accession>
<feature type="compositionally biased region" description="Low complexity" evidence="1">
    <location>
        <begin position="79"/>
        <end position="89"/>
    </location>
</feature>
<dbReference type="AlphaFoldDB" id="A0A2T8IE78"/>
<feature type="region of interest" description="Disordered" evidence="1">
    <location>
        <begin position="63"/>
        <end position="89"/>
    </location>
</feature>
<feature type="compositionally biased region" description="Basic residues" evidence="1">
    <location>
        <begin position="63"/>
        <end position="78"/>
    </location>
</feature>
<dbReference type="Proteomes" id="UP000243499">
    <property type="component" value="Chromosome 7"/>
</dbReference>
<protein>
    <submittedName>
        <fullName evidence="2">Uncharacterized protein</fullName>
    </submittedName>
</protein>
<sequence length="125" mass="13414">MPAAAPVQWNCKFHTNPLQTQAPSLPLFCSKGDPHGHAAPAAADSLRPLSRWCRSRLHGACHRPRRRLPGPHGLRRSRTSGSSTLAAGTRCCSQSSGFLLCWRWKTAHARGSTAPVSSSVPKPSG</sequence>